<dbReference type="InterPro" id="IPR036542">
    <property type="entry name" value="PTS_IIA_lac/cel_sf"/>
</dbReference>
<keyword evidence="1" id="KW-0813">Transport</keyword>
<evidence type="ECO:0000256" key="3">
    <source>
        <dbReference type="ARBA" id="ARBA00022679"/>
    </source>
</evidence>
<evidence type="ECO:0000313" key="6">
    <source>
        <dbReference type="EMBL" id="UUI03680.1"/>
    </source>
</evidence>
<dbReference type="PANTHER" id="PTHR34382:SF7">
    <property type="entry name" value="PTS SYSTEM N,N'-DIACETYLCHITOBIOSE-SPECIFIC EIIA COMPONENT"/>
    <property type="match status" value="1"/>
</dbReference>
<sequence>MNTDNLSMQIILYAGNAKNALHEALQQARIGDFSHTQNRLDEASKELLQAHKIQTRFIQEEAKENLGEVSILLVHAQDHLMTVMSEKELIEEMIHMYENQHRLERRVEEWIRAGKD</sequence>
<dbReference type="RefSeq" id="WP_040979523.1">
    <property type="nucleotide sequence ID" value="NZ_CABKTI010000002.1"/>
</dbReference>
<dbReference type="CDD" id="cd00215">
    <property type="entry name" value="PTS_IIA_lac"/>
    <property type="match status" value="1"/>
</dbReference>
<accession>A0ABY5JTL9</accession>
<evidence type="ECO:0000256" key="1">
    <source>
        <dbReference type="ARBA" id="ARBA00022448"/>
    </source>
</evidence>
<organism evidence="6 7">
    <name type="scientific">Oceanobacillus jeddahense</name>
    <dbReference type="NCBI Taxonomy" id="1462527"/>
    <lineage>
        <taxon>Bacteria</taxon>
        <taxon>Bacillati</taxon>
        <taxon>Bacillota</taxon>
        <taxon>Bacilli</taxon>
        <taxon>Bacillales</taxon>
        <taxon>Bacillaceae</taxon>
        <taxon>Oceanobacillus</taxon>
    </lineage>
</organism>
<dbReference type="Gene3D" id="1.20.58.80">
    <property type="entry name" value="Phosphotransferase system, lactose/cellobiose-type IIA subunit"/>
    <property type="match status" value="1"/>
</dbReference>
<name>A0ABY5JTL9_9BACI</name>
<keyword evidence="2" id="KW-0762">Sugar transport</keyword>
<keyword evidence="3" id="KW-0808">Transferase</keyword>
<dbReference type="Proteomes" id="UP001059773">
    <property type="component" value="Chromosome"/>
</dbReference>
<dbReference type="SUPFAM" id="SSF46973">
    <property type="entry name" value="Enzyme IIa from lactose specific PTS, IIa-lac"/>
    <property type="match status" value="1"/>
</dbReference>
<dbReference type="PANTHER" id="PTHR34382">
    <property type="entry name" value="PTS SYSTEM N,N'-DIACETYLCHITOBIOSE-SPECIFIC EIIA COMPONENT"/>
    <property type="match status" value="1"/>
</dbReference>
<evidence type="ECO:0000313" key="7">
    <source>
        <dbReference type="Proteomes" id="UP001059773"/>
    </source>
</evidence>
<dbReference type="PIRSF" id="PIRSF000699">
    <property type="entry name" value="PTS_IILac_III"/>
    <property type="match status" value="1"/>
</dbReference>
<dbReference type="PROSITE" id="PS51095">
    <property type="entry name" value="PTS_EIIA_TYPE_3"/>
    <property type="match status" value="1"/>
</dbReference>
<feature type="modified residue" description="Phosphohistidine; by HPr" evidence="5">
    <location>
        <position position="75"/>
    </location>
</feature>
<proteinExistence type="predicted"/>
<reference evidence="6" key="1">
    <citation type="submission" date="2022-07" db="EMBL/GenBank/DDBJ databases">
        <title>FELIX.</title>
        <authorList>
            <person name="Wan K.H."/>
            <person name="Park S."/>
            <person name="Lawrence Q."/>
            <person name="Eichenberger J.P."/>
            <person name="Booth B.W."/>
            <person name="Piaggio A.J."/>
            <person name="Chandler J.C."/>
            <person name="Franklin A.B."/>
            <person name="Celniker S.E."/>
        </authorList>
    </citation>
    <scope>NUCLEOTIDE SEQUENCE</scope>
    <source>
        <strain evidence="6">QA-1986 374</strain>
    </source>
</reference>
<evidence type="ECO:0000256" key="5">
    <source>
        <dbReference type="PROSITE-ProRule" id="PRU00418"/>
    </source>
</evidence>
<dbReference type="InterPro" id="IPR003188">
    <property type="entry name" value="PTS_IIA_lac/cel"/>
</dbReference>
<keyword evidence="4" id="KW-0598">Phosphotransferase system</keyword>
<evidence type="ECO:0000256" key="4">
    <source>
        <dbReference type="ARBA" id="ARBA00022683"/>
    </source>
</evidence>
<keyword evidence="7" id="KW-1185">Reference proteome</keyword>
<protein>
    <submittedName>
        <fullName evidence="6">PTS lactose/cellobiose transporter subunit IIA</fullName>
    </submittedName>
</protein>
<dbReference type="EMBL" id="CP101914">
    <property type="protein sequence ID" value="UUI03680.1"/>
    <property type="molecule type" value="Genomic_DNA"/>
</dbReference>
<evidence type="ECO:0000256" key="2">
    <source>
        <dbReference type="ARBA" id="ARBA00022597"/>
    </source>
</evidence>
<dbReference type="Pfam" id="PF02255">
    <property type="entry name" value="PTS_IIA"/>
    <property type="match status" value="1"/>
</dbReference>
<gene>
    <name evidence="6" type="ORF">NP439_02995</name>
</gene>